<reference evidence="2" key="1">
    <citation type="submission" date="2017-05" db="EMBL/GenBank/DDBJ databases">
        <title>Streptomyces olivochromogenes NBRC 3561 whole genome shotgun sequence.</title>
        <authorList>
            <person name="Dohra H."/>
            <person name="Kodani S."/>
        </authorList>
    </citation>
    <scope>NUCLEOTIDE SEQUENCE [LARGE SCALE GENOMIC DNA]</scope>
    <source>
        <strain evidence="2">NBRC 3561</strain>
    </source>
</reference>
<dbReference type="Proteomes" id="UP000217446">
    <property type="component" value="Unassembled WGS sequence"/>
</dbReference>
<evidence type="ECO:0000313" key="2">
    <source>
        <dbReference type="Proteomes" id="UP000217446"/>
    </source>
</evidence>
<gene>
    <name evidence="1" type="ORF">SO3561_02343</name>
</gene>
<protein>
    <submittedName>
        <fullName evidence="1">Uncharacterized protein</fullName>
    </submittedName>
</protein>
<proteinExistence type="predicted"/>
<dbReference type="AlphaFoldDB" id="A0A250V9R6"/>
<dbReference type="EMBL" id="BDQI01000003">
    <property type="protein sequence ID" value="GAX50844.1"/>
    <property type="molecule type" value="Genomic_DNA"/>
</dbReference>
<dbReference type="NCBIfam" id="NF038353">
    <property type="entry name" value="FxLYD_dom"/>
    <property type="match status" value="1"/>
</dbReference>
<keyword evidence="2" id="KW-1185">Reference proteome</keyword>
<comment type="caution">
    <text evidence="1">The sequence shown here is derived from an EMBL/GenBank/DDBJ whole genome shotgun (WGS) entry which is preliminary data.</text>
</comment>
<sequence length="187" mass="18971">MARHVRQGICGIRGIRGTGGVHGVSGIRAPGVRRTGPWPVPVMLLLALGASLTGCSHGTTPSDMASAASSLASQAGDSLASATAEAGRKFDEFKNGLDAKDEVKLGDRVTIDSAGRATVKATATNPTSAAKTYAVQVDFRDKGGNLLDTVVVTLNDVPAGAAKDATARSTRSLSGDVTADVARAVRT</sequence>
<organism evidence="1 2">
    <name type="scientific">Streptomyces olivochromogenes</name>
    <dbReference type="NCBI Taxonomy" id="1963"/>
    <lineage>
        <taxon>Bacteria</taxon>
        <taxon>Bacillati</taxon>
        <taxon>Actinomycetota</taxon>
        <taxon>Actinomycetes</taxon>
        <taxon>Kitasatosporales</taxon>
        <taxon>Streptomycetaceae</taxon>
        <taxon>Streptomyces</taxon>
    </lineage>
</organism>
<dbReference type="InterPro" id="IPR047676">
    <property type="entry name" value="FxLYD_dom"/>
</dbReference>
<name>A0A250V9R6_STROL</name>
<accession>A0A250V9R6</accession>
<evidence type="ECO:0000313" key="1">
    <source>
        <dbReference type="EMBL" id="GAX50844.1"/>
    </source>
</evidence>
<dbReference type="STRING" id="1963.AQJ27_07140"/>